<evidence type="ECO:0000313" key="1">
    <source>
        <dbReference type="EMBL" id="KKL63897.1"/>
    </source>
</evidence>
<feature type="non-terminal residue" evidence="1">
    <location>
        <position position="40"/>
    </location>
</feature>
<name>A0A0F9GL75_9ZZZZ</name>
<accession>A0A0F9GL75</accession>
<dbReference type="AlphaFoldDB" id="A0A0F9GL75"/>
<organism evidence="1">
    <name type="scientific">marine sediment metagenome</name>
    <dbReference type="NCBI Taxonomy" id="412755"/>
    <lineage>
        <taxon>unclassified sequences</taxon>
        <taxon>metagenomes</taxon>
        <taxon>ecological metagenomes</taxon>
    </lineage>
</organism>
<proteinExistence type="predicted"/>
<gene>
    <name evidence="1" type="ORF">LCGC14_2170550</name>
</gene>
<dbReference type="EMBL" id="LAZR01028012">
    <property type="protein sequence ID" value="KKL63897.1"/>
    <property type="molecule type" value="Genomic_DNA"/>
</dbReference>
<sequence>MKIVNFHDGSTVENAVERIHQIVGEIRLAGDAIECQFITG</sequence>
<comment type="caution">
    <text evidence="1">The sequence shown here is derived from an EMBL/GenBank/DDBJ whole genome shotgun (WGS) entry which is preliminary data.</text>
</comment>
<reference evidence="1" key="1">
    <citation type="journal article" date="2015" name="Nature">
        <title>Complex archaea that bridge the gap between prokaryotes and eukaryotes.</title>
        <authorList>
            <person name="Spang A."/>
            <person name="Saw J.H."/>
            <person name="Jorgensen S.L."/>
            <person name="Zaremba-Niedzwiedzka K."/>
            <person name="Martijn J."/>
            <person name="Lind A.E."/>
            <person name="van Eijk R."/>
            <person name="Schleper C."/>
            <person name="Guy L."/>
            <person name="Ettema T.J."/>
        </authorList>
    </citation>
    <scope>NUCLEOTIDE SEQUENCE</scope>
</reference>
<protein>
    <submittedName>
        <fullName evidence="1">Uncharacterized protein</fullName>
    </submittedName>
</protein>